<proteinExistence type="inferred from homology"/>
<accession>A0ABS5EPB1</accession>
<comment type="subcellular location">
    <subcellularLocation>
        <location evidence="9">Cell inner membrane</location>
        <topology evidence="9">Single-pass type II membrane protein</topology>
    </subcellularLocation>
    <subcellularLocation>
        <location evidence="1">Membrane</location>
    </subcellularLocation>
    <text evidence="9">Localizes to the division septum.</text>
</comment>
<feature type="compositionally biased region" description="Basic and acidic residues" evidence="10">
    <location>
        <begin position="1"/>
        <end position="15"/>
    </location>
</feature>
<dbReference type="PROSITE" id="PS51779">
    <property type="entry name" value="POTRA"/>
    <property type="match status" value="1"/>
</dbReference>
<feature type="domain" description="POTRA" evidence="11">
    <location>
        <begin position="86"/>
        <end position="154"/>
    </location>
</feature>
<dbReference type="InterPro" id="IPR005548">
    <property type="entry name" value="Cell_div_FtsQ/DivIB_C"/>
</dbReference>
<keyword evidence="6 9" id="KW-1133">Transmembrane helix</keyword>
<keyword evidence="4 9" id="KW-0132">Cell division</keyword>
<dbReference type="PANTHER" id="PTHR35851:SF1">
    <property type="entry name" value="CELL DIVISION PROTEIN FTSQ"/>
    <property type="match status" value="1"/>
</dbReference>
<dbReference type="Pfam" id="PF08478">
    <property type="entry name" value="POTRA_1"/>
    <property type="match status" value="1"/>
</dbReference>
<keyword evidence="13" id="KW-1185">Reference proteome</keyword>
<dbReference type="InterPro" id="IPR045335">
    <property type="entry name" value="FtsQ_C_sf"/>
</dbReference>
<keyword evidence="8 9" id="KW-0131">Cell cycle</keyword>
<feature type="region of interest" description="Disordered" evidence="10">
    <location>
        <begin position="1"/>
        <end position="27"/>
    </location>
</feature>
<evidence type="ECO:0000256" key="8">
    <source>
        <dbReference type="ARBA" id="ARBA00023306"/>
    </source>
</evidence>
<reference evidence="13" key="1">
    <citation type="journal article" date="2021" name="Syst. Appl. Microbiol.">
        <title>Roseomonas hellenica sp. nov., isolated from roots of wild-growing Alkanna tinctoria.</title>
        <authorList>
            <person name="Rat A."/>
            <person name="Naranjo H.D."/>
            <person name="Lebbe L."/>
            <person name="Cnockaert M."/>
            <person name="Krigas N."/>
            <person name="Grigoriadou K."/>
            <person name="Maloupa E."/>
            <person name="Willems A."/>
        </authorList>
    </citation>
    <scope>NUCLEOTIDE SEQUENCE [LARGE SCALE GENOMIC DNA]</scope>
    <source>
        <strain evidence="13">LMG 31159</strain>
    </source>
</reference>
<evidence type="ECO:0000256" key="5">
    <source>
        <dbReference type="ARBA" id="ARBA00022692"/>
    </source>
</evidence>
<dbReference type="InterPro" id="IPR034746">
    <property type="entry name" value="POTRA"/>
</dbReference>
<evidence type="ECO:0000259" key="11">
    <source>
        <dbReference type="PROSITE" id="PS51779"/>
    </source>
</evidence>
<dbReference type="PANTHER" id="PTHR35851">
    <property type="entry name" value="CELL DIVISION PROTEIN FTSQ"/>
    <property type="match status" value="1"/>
</dbReference>
<evidence type="ECO:0000256" key="2">
    <source>
        <dbReference type="ARBA" id="ARBA00022475"/>
    </source>
</evidence>
<evidence type="ECO:0000256" key="10">
    <source>
        <dbReference type="SAM" id="MobiDB-lite"/>
    </source>
</evidence>
<dbReference type="Proteomes" id="UP000698752">
    <property type="component" value="Unassembled WGS sequence"/>
</dbReference>
<evidence type="ECO:0000256" key="6">
    <source>
        <dbReference type="ARBA" id="ARBA00022989"/>
    </source>
</evidence>
<feature type="region of interest" description="Disordered" evidence="10">
    <location>
        <begin position="280"/>
        <end position="302"/>
    </location>
</feature>
<keyword evidence="5 9" id="KW-0812">Transmembrane</keyword>
<comment type="similarity">
    <text evidence="9">Belongs to the FtsQ/DivIB family. FtsQ subfamily.</text>
</comment>
<evidence type="ECO:0000256" key="7">
    <source>
        <dbReference type="ARBA" id="ARBA00023136"/>
    </source>
</evidence>
<comment type="function">
    <text evidence="9">Essential cell division protein.</text>
</comment>
<evidence type="ECO:0000256" key="3">
    <source>
        <dbReference type="ARBA" id="ARBA00022519"/>
    </source>
</evidence>
<comment type="caution">
    <text evidence="12">The sequence shown here is derived from an EMBL/GenBank/DDBJ whole genome shotgun (WGS) entry which is preliminary data.</text>
</comment>
<organism evidence="12 13">
    <name type="scientific">Neoroseomonas terrae</name>
    <dbReference type="NCBI Taxonomy" id="424799"/>
    <lineage>
        <taxon>Bacteria</taxon>
        <taxon>Pseudomonadati</taxon>
        <taxon>Pseudomonadota</taxon>
        <taxon>Alphaproteobacteria</taxon>
        <taxon>Acetobacterales</taxon>
        <taxon>Acetobacteraceae</taxon>
        <taxon>Neoroseomonas</taxon>
    </lineage>
</organism>
<name>A0ABS5EPB1_9PROT</name>
<evidence type="ECO:0000256" key="1">
    <source>
        <dbReference type="ARBA" id="ARBA00004370"/>
    </source>
</evidence>
<dbReference type="RefSeq" id="WP_211871580.1">
    <property type="nucleotide sequence ID" value="NZ_JAAEDI010000035.1"/>
</dbReference>
<sequence length="302" mass="33475">MARDPGRAAARERLSRTSVPQKEPERPSRLRIWVKRRRSLLWPAIYGTLGFGAIAVVVLAVRAVDPAGRVRSIAESFSGVGDGLGLEVQQVILEGRRNTPTDMIRAALGVSRGDPMLEFSPEAARARIETIAWVQQAHVERRLPGTILVRIDERRPFAIWQNGGRFVIIDREGRVVASDGLDQFGPLPLLVGTGADTAGAALHDMLRRQPDVAERVQAMVRIHERRWNLRLHNGADVLLPEGAEPAAIDRLAELQREAKLLDRPLAAIDLRLPDRLVLRPTRQAEPAEAPAQQQQATRARRG</sequence>
<dbReference type="InterPro" id="IPR026579">
    <property type="entry name" value="FtsQ"/>
</dbReference>
<keyword evidence="3 9" id="KW-0997">Cell inner membrane</keyword>
<dbReference type="HAMAP" id="MF_00911">
    <property type="entry name" value="FtsQ_subfam"/>
    <property type="match status" value="1"/>
</dbReference>
<evidence type="ECO:0000313" key="13">
    <source>
        <dbReference type="Proteomes" id="UP000698752"/>
    </source>
</evidence>
<dbReference type="Pfam" id="PF03799">
    <property type="entry name" value="FtsQ_DivIB_C"/>
    <property type="match status" value="1"/>
</dbReference>
<evidence type="ECO:0000256" key="9">
    <source>
        <dbReference type="HAMAP-Rule" id="MF_00911"/>
    </source>
</evidence>
<dbReference type="EMBL" id="JAAEDI010000035">
    <property type="protein sequence ID" value="MBR0652869.1"/>
    <property type="molecule type" value="Genomic_DNA"/>
</dbReference>
<keyword evidence="2 9" id="KW-1003">Cell membrane</keyword>
<feature type="transmembrane region" description="Helical" evidence="9">
    <location>
        <begin position="40"/>
        <end position="61"/>
    </location>
</feature>
<dbReference type="InterPro" id="IPR013685">
    <property type="entry name" value="POTRA_FtsQ_type"/>
</dbReference>
<evidence type="ECO:0000313" key="12">
    <source>
        <dbReference type="EMBL" id="MBR0652869.1"/>
    </source>
</evidence>
<protein>
    <recommendedName>
        <fullName evidence="9">Cell division protein FtsQ</fullName>
    </recommendedName>
</protein>
<dbReference type="Gene3D" id="3.10.20.310">
    <property type="entry name" value="membrane protein fhac"/>
    <property type="match status" value="1"/>
</dbReference>
<evidence type="ECO:0000256" key="4">
    <source>
        <dbReference type="ARBA" id="ARBA00022618"/>
    </source>
</evidence>
<dbReference type="Gene3D" id="3.40.50.11690">
    <property type="entry name" value="Cell division protein FtsQ/DivIB"/>
    <property type="match status" value="1"/>
</dbReference>
<gene>
    <name evidence="9" type="primary">ftsQ</name>
    <name evidence="12" type="ORF">GXW78_24650</name>
</gene>
<keyword evidence="7 9" id="KW-0472">Membrane</keyword>